<reference evidence="4 5" key="1">
    <citation type="submission" date="2022-06" db="EMBL/GenBank/DDBJ databases">
        <title>Paraconexibacter antarcticus.</title>
        <authorList>
            <person name="Kim C.S."/>
        </authorList>
    </citation>
    <scope>NUCLEOTIDE SEQUENCE [LARGE SCALE GENOMIC DNA]</scope>
    <source>
        <strain evidence="4 5">02-257</strain>
    </source>
</reference>
<evidence type="ECO:0000313" key="5">
    <source>
        <dbReference type="Proteomes" id="UP001056035"/>
    </source>
</evidence>
<dbReference type="EMBL" id="CP098502">
    <property type="protein sequence ID" value="UTI63304.1"/>
    <property type="molecule type" value="Genomic_DNA"/>
</dbReference>
<sequence>MLIRVLDAVGEPDEGVERILDAALKTFEGFGFRRTTMDDVARAAGVSRVTIYRRFAGKDSLTEAVILREARRFFEALDVAVGQRDTFEERAAESFVFALEFLRAHLLFNRLVTTEPESVVPHLTTLGGPVIAAASRLVAERLGVEVRAGRLPPLDVEATGEIIVRLVLSFILTPTSVVPLDRPDDIRRFARRYVAPALIGTPPEGAAKRRPRAGR</sequence>
<keyword evidence="1 2" id="KW-0238">DNA-binding</keyword>
<dbReference type="PROSITE" id="PS50977">
    <property type="entry name" value="HTH_TETR_2"/>
    <property type="match status" value="1"/>
</dbReference>
<proteinExistence type="predicted"/>
<organism evidence="4 5">
    <name type="scientific">Paraconexibacter antarcticus</name>
    <dbReference type="NCBI Taxonomy" id="2949664"/>
    <lineage>
        <taxon>Bacteria</taxon>
        <taxon>Bacillati</taxon>
        <taxon>Actinomycetota</taxon>
        <taxon>Thermoleophilia</taxon>
        <taxon>Solirubrobacterales</taxon>
        <taxon>Paraconexibacteraceae</taxon>
        <taxon>Paraconexibacter</taxon>
    </lineage>
</organism>
<dbReference type="SUPFAM" id="SSF46689">
    <property type="entry name" value="Homeodomain-like"/>
    <property type="match status" value="1"/>
</dbReference>
<dbReference type="RefSeq" id="WP_254570032.1">
    <property type="nucleotide sequence ID" value="NZ_CP098502.1"/>
</dbReference>
<keyword evidence="5" id="KW-1185">Reference proteome</keyword>
<evidence type="ECO:0000256" key="1">
    <source>
        <dbReference type="ARBA" id="ARBA00023125"/>
    </source>
</evidence>
<dbReference type="Proteomes" id="UP001056035">
    <property type="component" value="Chromosome"/>
</dbReference>
<dbReference type="InterPro" id="IPR040611">
    <property type="entry name" value="AlkX_C"/>
</dbReference>
<accession>A0ABY5DNW1</accession>
<evidence type="ECO:0000256" key="2">
    <source>
        <dbReference type="PROSITE-ProRule" id="PRU00335"/>
    </source>
</evidence>
<name>A0ABY5DNW1_9ACTN</name>
<feature type="domain" description="HTH tetR-type" evidence="3">
    <location>
        <begin position="13"/>
        <end position="73"/>
    </location>
</feature>
<dbReference type="PANTHER" id="PTHR30055:SF153">
    <property type="entry name" value="HTH-TYPE TRANSCRIPTIONAL REPRESSOR RV3405C"/>
    <property type="match status" value="1"/>
</dbReference>
<dbReference type="InterPro" id="IPR001647">
    <property type="entry name" value="HTH_TetR"/>
</dbReference>
<dbReference type="InterPro" id="IPR050109">
    <property type="entry name" value="HTH-type_TetR-like_transc_reg"/>
</dbReference>
<dbReference type="PANTHER" id="PTHR30055">
    <property type="entry name" value="HTH-TYPE TRANSCRIPTIONAL REGULATOR RUTR"/>
    <property type="match status" value="1"/>
</dbReference>
<dbReference type="InterPro" id="IPR009057">
    <property type="entry name" value="Homeodomain-like_sf"/>
</dbReference>
<gene>
    <name evidence="4" type="ORF">NBH00_18325</name>
</gene>
<dbReference type="PRINTS" id="PR00455">
    <property type="entry name" value="HTHTETR"/>
</dbReference>
<dbReference type="Gene3D" id="1.10.357.10">
    <property type="entry name" value="Tetracycline Repressor, domain 2"/>
    <property type="match status" value="1"/>
</dbReference>
<dbReference type="Pfam" id="PF18556">
    <property type="entry name" value="TetR_C_35"/>
    <property type="match status" value="1"/>
</dbReference>
<evidence type="ECO:0000259" key="3">
    <source>
        <dbReference type="PROSITE" id="PS50977"/>
    </source>
</evidence>
<dbReference type="Pfam" id="PF00440">
    <property type="entry name" value="TetR_N"/>
    <property type="match status" value="1"/>
</dbReference>
<evidence type="ECO:0000313" key="4">
    <source>
        <dbReference type="EMBL" id="UTI63304.1"/>
    </source>
</evidence>
<feature type="DNA-binding region" description="H-T-H motif" evidence="2">
    <location>
        <begin position="36"/>
        <end position="55"/>
    </location>
</feature>
<protein>
    <submittedName>
        <fullName evidence="4">TetR/AcrR family transcriptional regulator</fullName>
    </submittedName>
</protein>